<sequence>MNAGIADGLRLLTIRFSCSFKFKSESKKPFVSVSFQHILMDFPSAVKFDVSVHPIRKTTKKRGKK</sequence>
<dbReference type="EMBL" id="JAOYFB010000038">
    <property type="protein sequence ID" value="KAK4026855.1"/>
    <property type="molecule type" value="Genomic_DNA"/>
</dbReference>
<dbReference type="Proteomes" id="UP001234178">
    <property type="component" value="Unassembled WGS sequence"/>
</dbReference>
<accession>A0ABR0AP20</accession>
<evidence type="ECO:0000313" key="2">
    <source>
        <dbReference type="Proteomes" id="UP001234178"/>
    </source>
</evidence>
<comment type="caution">
    <text evidence="1">The sequence shown here is derived from an EMBL/GenBank/DDBJ whole genome shotgun (WGS) entry which is preliminary data.</text>
</comment>
<evidence type="ECO:0000313" key="1">
    <source>
        <dbReference type="EMBL" id="KAK4026855.1"/>
    </source>
</evidence>
<organism evidence="1 2">
    <name type="scientific">Daphnia magna</name>
    <dbReference type="NCBI Taxonomy" id="35525"/>
    <lineage>
        <taxon>Eukaryota</taxon>
        <taxon>Metazoa</taxon>
        <taxon>Ecdysozoa</taxon>
        <taxon>Arthropoda</taxon>
        <taxon>Crustacea</taxon>
        <taxon>Branchiopoda</taxon>
        <taxon>Diplostraca</taxon>
        <taxon>Cladocera</taxon>
        <taxon>Anomopoda</taxon>
        <taxon>Daphniidae</taxon>
        <taxon>Daphnia</taxon>
    </lineage>
</organism>
<reference evidence="1 2" key="1">
    <citation type="journal article" date="2023" name="Nucleic Acids Res.">
        <title>The hologenome of Daphnia magna reveals possible DNA methylation and microbiome-mediated evolution of the host genome.</title>
        <authorList>
            <person name="Chaturvedi A."/>
            <person name="Li X."/>
            <person name="Dhandapani V."/>
            <person name="Marshall H."/>
            <person name="Kissane S."/>
            <person name="Cuenca-Cambronero M."/>
            <person name="Asole G."/>
            <person name="Calvet F."/>
            <person name="Ruiz-Romero M."/>
            <person name="Marangio P."/>
            <person name="Guigo R."/>
            <person name="Rago D."/>
            <person name="Mirbahai L."/>
            <person name="Eastwood N."/>
            <person name="Colbourne J.K."/>
            <person name="Zhou J."/>
            <person name="Mallon E."/>
            <person name="Orsini L."/>
        </authorList>
    </citation>
    <scope>NUCLEOTIDE SEQUENCE [LARGE SCALE GENOMIC DNA]</scope>
    <source>
        <strain evidence="1">LRV0_1</strain>
    </source>
</reference>
<proteinExistence type="predicted"/>
<gene>
    <name evidence="1" type="ORF">OUZ56_015881</name>
</gene>
<name>A0ABR0AP20_9CRUS</name>
<protein>
    <submittedName>
        <fullName evidence="1">Uncharacterized protein</fullName>
    </submittedName>
</protein>
<keyword evidence="2" id="KW-1185">Reference proteome</keyword>